<name>A0A9X9MDX9_GULGU</name>
<proteinExistence type="predicted"/>
<sequence length="55" mass="6142">MPGSGPVCSSPLGSSDPEGPPGSQRHDLYHRVAEDWCGYHRFRRLLHPLWDTAVL</sequence>
<organism evidence="2 3">
    <name type="scientific">Gulo gulo</name>
    <name type="common">Wolverine</name>
    <name type="synonym">Gluton</name>
    <dbReference type="NCBI Taxonomy" id="48420"/>
    <lineage>
        <taxon>Eukaryota</taxon>
        <taxon>Metazoa</taxon>
        <taxon>Chordata</taxon>
        <taxon>Craniata</taxon>
        <taxon>Vertebrata</taxon>
        <taxon>Euteleostomi</taxon>
        <taxon>Mammalia</taxon>
        <taxon>Eutheria</taxon>
        <taxon>Laurasiatheria</taxon>
        <taxon>Carnivora</taxon>
        <taxon>Caniformia</taxon>
        <taxon>Musteloidea</taxon>
        <taxon>Mustelidae</taxon>
        <taxon>Guloninae</taxon>
        <taxon>Gulo</taxon>
    </lineage>
</organism>
<reference evidence="2 3" key="1">
    <citation type="submission" date="2018-10" db="EMBL/GenBank/DDBJ databases">
        <authorList>
            <person name="Ekblom R."/>
            <person name="Jareborg N."/>
        </authorList>
    </citation>
    <scope>NUCLEOTIDE SEQUENCE [LARGE SCALE GENOMIC DNA]</scope>
    <source>
        <tissue evidence="2">Muscle</tissue>
    </source>
</reference>
<evidence type="ECO:0000313" key="2">
    <source>
        <dbReference type="EMBL" id="VCX43212.1"/>
    </source>
</evidence>
<dbReference type="Proteomes" id="UP000269945">
    <property type="component" value="Unassembled WGS sequence"/>
</dbReference>
<feature type="region of interest" description="Disordered" evidence="1">
    <location>
        <begin position="1"/>
        <end position="26"/>
    </location>
</feature>
<evidence type="ECO:0000256" key="1">
    <source>
        <dbReference type="SAM" id="MobiDB-lite"/>
    </source>
</evidence>
<dbReference type="AlphaFoldDB" id="A0A9X9MDX9"/>
<accession>A0A9X9MDX9</accession>
<comment type="caution">
    <text evidence="2">The sequence shown here is derived from an EMBL/GenBank/DDBJ whole genome shotgun (WGS) entry which is preliminary data.</text>
</comment>
<keyword evidence="3" id="KW-1185">Reference proteome</keyword>
<evidence type="ECO:0000313" key="3">
    <source>
        <dbReference type="Proteomes" id="UP000269945"/>
    </source>
</evidence>
<gene>
    <name evidence="2" type="ORF">BN2614_LOCUS9</name>
</gene>
<protein>
    <submittedName>
        <fullName evidence="2">Uncharacterized protein</fullName>
    </submittedName>
</protein>
<dbReference type="EMBL" id="CYRY02047263">
    <property type="protein sequence ID" value="VCX43212.1"/>
    <property type="molecule type" value="Genomic_DNA"/>
</dbReference>